<sequence>MCFALYVLFYCVANPVEIRAFISVRDVQLDKSVEQFADEEARFGLHLSSDSPLTGLVVVAKPLNGCAEIIPKPEDLEREWPNCSVAKCPFISLIIRGDCPFERKVLAAENGGYSGAIIYNHLGDEIFHMSAESSLPVHIPSVMVGLTDGKKIANKYCHPSVRFIVEIYANHDWDLKVYLIPVLSLMGLFSIGVLGMCCFRCYEQRRRRLRRCLTPGQLHRLPLSTFIKTQTPDETCAICLEDFIDGDRLRTLPCEHAYHSKCIDPWLLKGRRVCPICKRPVFPRRRRRLFFRRNRPVHPSDDLENHLVSDSDSYEDDGQSSVAGDQPPQSTSYGAIQINSPPASRTDSDATETTPLLAALDVAASSKQLRKIRLSAPTFVQSRQPSDRSRETSLVRPHSSVSIAECSRDNTQTTQFSSKPSVSEALPAKLDSPIQSSSHISQMDSPRLPAAQKPTSAHSVRSDSSILIAQPAQPEVSSSFKAIVHRSPSSDNEFV</sequence>
<dbReference type="Gene3D" id="3.50.30.30">
    <property type="match status" value="1"/>
</dbReference>
<name>A0AAV2T8H9_CALDB</name>
<evidence type="ECO:0000256" key="3">
    <source>
        <dbReference type="ARBA" id="ARBA00022723"/>
    </source>
</evidence>
<comment type="caution">
    <text evidence="12">The sequence shown here is derived from an EMBL/GenBank/DDBJ whole genome shotgun (WGS) entry which is preliminary data.</text>
</comment>
<dbReference type="Pfam" id="PF02225">
    <property type="entry name" value="PA"/>
    <property type="match status" value="1"/>
</dbReference>
<dbReference type="PROSITE" id="PS50089">
    <property type="entry name" value="ZF_RING_2"/>
    <property type="match status" value="1"/>
</dbReference>
<dbReference type="SMART" id="SM00184">
    <property type="entry name" value="RING"/>
    <property type="match status" value="1"/>
</dbReference>
<evidence type="ECO:0000256" key="1">
    <source>
        <dbReference type="ARBA" id="ARBA00004370"/>
    </source>
</evidence>
<gene>
    <name evidence="12" type="ORF">CDAUBV1_LOCUS6448</name>
</gene>
<feature type="region of interest" description="Disordered" evidence="9">
    <location>
        <begin position="301"/>
        <end position="350"/>
    </location>
</feature>
<keyword evidence="4 8" id="KW-0863">Zinc-finger</keyword>
<dbReference type="PANTHER" id="PTHR45931">
    <property type="entry name" value="SI:CH211-59O9.10"/>
    <property type="match status" value="1"/>
</dbReference>
<feature type="compositionally biased region" description="Polar residues" evidence="9">
    <location>
        <begin position="319"/>
        <end position="345"/>
    </location>
</feature>
<keyword evidence="6 10" id="KW-1133">Transmembrane helix</keyword>
<dbReference type="SUPFAM" id="SSF57850">
    <property type="entry name" value="RING/U-box"/>
    <property type="match status" value="1"/>
</dbReference>
<dbReference type="GO" id="GO:0016020">
    <property type="term" value="C:membrane"/>
    <property type="evidence" value="ECO:0007669"/>
    <property type="project" value="UniProtKB-SubCell"/>
</dbReference>
<dbReference type="GO" id="GO:0008270">
    <property type="term" value="F:zinc ion binding"/>
    <property type="evidence" value="ECO:0007669"/>
    <property type="project" value="UniProtKB-KW"/>
</dbReference>
<dbReference type="InterPro" id="IPR001841">
    <property type="entry name" value="Znf_RING"/>
</dbReference>
<dbReference type="PANTHER" id="PTHR45931:SF20">
    <property type="entry name" value="RING-TYPE E3 UBIQUITIN TRANSFERASE"/>
    <property type="match status" value="1"/>
</dbReference>
<evidence type="ECO:0000256" key="9">
    <source>
        <dbReference type="SAM" id="MobiDB-lite"/>
    </source>
</evidence>
<evidence type="ECO:0000313" key="12">
    <source>
        <dbReference type="EMBL" id="CAL5133176.1"/>
    </source>
</evidence>
<dbReference type="GO" id="GO:0005634">
    <property type="term" value="C:nucleus"/>
    <property type="evidence" value="ECO:0007669"/>
    <property type="project" value="TreeGrafter"/>
</dbReference>
<reference evidence="12" key="1">
    <citation type="submission" date="2024-06" db="EMBL/GenBank/DDBJ databases">
        <authorList>
            <person name="Liu X."/>
            <person name="Lenzi L."/>
            <person name="Haldenby T S."/>
            <person name="Uol C."/>
        </authorList>
    </citation>
    <scope>NUCLEOTIDE SEQUENCE</scope>
</reference>
<dbReference type="SUPFAM" id="SSF52025">
    <property type="entry name" value="PA domain"/>
    <property type="match status" value="1"/>
</dbReference>
<keyword evidence="5" id="KW-0862">Zinc</keyword>
<keyword evidence="3" id="KW-0479">Metal-binding</keyword>
<dbReference type="InterPro" id="IPR051834">
    <property type="entry name" value="RING_finger_E3_ligase"/>
</dbReference>
<dbReference type="FunFam" id="3.30.40.10:FF:000388">
    <property type="entry name" value="Putative RING zinc finger domain superfamily protein"/>
    <property type="match status" value="1"/>
</dbReference>
<evidence type="ECO:0000256" key="4">
    <source>
        <dbReference type="ARBA" id="ARBA00022771"/>
    </source>
</evidence>
<feature type="compositionally biased region" description="Polar residues" evidence="9">
    <location>
        <begin position="409"/>
        <end position="421"/>
    </location>
</feature>
<feature type="domain" description="RING-type" evidence="11">
    <location>
        <begin position="236"/>
        <end position="278"/>
    </location>
</feature>
<dbReference type="InterPro" id="IPR003137">
    <property type="entry name" value="PA_domain"/>
</dbReference>
<dbReference type="EMBL" id="CAXLJL010000156">
    <property type="protein sequence ID" value="CAL5133176.1"/>
    <property type="molecule type" value="Genomic_DNA"/>
</dbReference>
<keyword evidence="7 10" id="KW-0472">Membrane</keyword>
<evidence type="ECO:0000256" key="7">
    <source>
        <dbReference type="ARBA" id="ARBA00023136"/>
    </source>
</evidence>
<evidence type="ECO:0000256" key="8">
    <source>
        <dbReference type="PROSITE-ProRule" id="PRU00175"/>
    </source>
</evidence>
<keyword evidence="2 10" id="KW-0812">Transmembrane</keyword>
<evidence type="ECO:0000256" key="10">
    <source>
        <dbReference type="SAM" id="Phobius"/>
    </source>
</evidence>
<feature type="transmembrane region" description="Helical" evidence="10">
    <location>
        <begin position="178"/>
        <end position="202"/>
    </location>
</feature>
<dbReference type="AlphaFoldDB" id="A0AAV2T8H9"/>
<dbReference type="GO" id="GO:0061630">
    <property type="term" value="F:ubiquitin protein ligase activity"/>
    <property type="evidence" value="ECO:0007669"/>
    <property type="project" value="TreeGrafter"/>
</dbReference>
<feature type="compositionally biased region" description="Polar residues" evidence="9">
    <location>
        <begin position="433"/>
        <end position="444"/>
    </location>
</feature>
<dbReference type="Pfam" id="PF13639">
    <property type="entry name" value="zf-RING_2"/>
    <property type="match status" value="1"/>
</dbReference>
<comment type="subcellular location">
    <subcellularLocation>
        <location evidence="1">Membrane</location>
    </subcellularLocation>
</comment>
<dbReference type="CDD" id="cd16665">
    <property type="entry name" value="RING-H2_RNF13-like"/>
    <property type="match status" value="1"/>
</dbReference>
<evidence type="ECO:0000256" key="6">
    <source>
        <dbReference type="ARBA" id="ARBA00022989"/>
    </source>
</evidence>
<feature type="compositionally biased region" description="Polar residues" evidence="9">
    <location>
        <begin position="453"/>
        <end position="467"/>
    </location>
</feature>
<dbReference type="GO" id="GO:0006511">
    <property type="term" value="P:ubiquitin-dependent protein catabolic process"/>
    <property type="evidence" value="ECO:0007669"/>
    <property type="project" value="TreeGrafter"/>
</dbReference>
<evidence type="ECO:0000256" key="2">
    <source>
        <dbReference type="ARBA" id="ARBA00022692"/>
    </source>
</evidence>
<evidence type="ECO:0000313" key="13">
    <source>
        <dbReference type="Proteomes" id="UP001497525"/>
    </source>
</evidence>
<feature type="region of interest" description="Disordered" evidence="9">
    <location>
        <begin position="378"/>
        <end position="495"/>
    </location>
</feature>
<evidence type="ECO:0000256" key="5">
    <source>
        <dbReference type="ARBA" id="ARBA00022833"/>
    </source>
</evidence>
<protein>
    <recommendedName>
        <fullName evidence="11">RING-type domain-containing protein</fullName>
    </recommendedName>
</protein>
<accession>A0AAV2T8H9</accession>
<dbReference type="Proteomes" id="UP001497525">
    <property type="component" value="Unassembled WGS sequence"/>
</dbReference>
<organism evidence="12 13">
    <name type="scientific">Calicophoron daubneyi</name>
    <name type="common">Rumen fluke</name>
    <name type="synonym">Paramphistomum daubneyi</name>
    <dbReference type="NCBI Taxonomy" id="300641"/>
    <lineage>
        <taxon>Eukaryota</taxon>
        <taxon>Metazoa</taxon>
        <taxon>Spiralia</taxon>
        <taxon>Lophotrochozoa</taxon>
        <taxon>Platyhelminthes</taxon>
        <taxon>Trematoda</taxon>
        <taxon>Digenea</taxon>
        <taxon>Plagiorchiida</taxon>
        <taxon>Pronocephalata</taxon>
        <taxon>Paramphistomoidea</taxon>
        <taxon>Paramphistomidae</taxon>
        <taxon>Calicophoron</taxon>
    </lineage>
</organism>
<proteinExistence type="predicted"/>
<dbReference type="InterPro" id="IPR013083">
    <property type="entry name" value="Znf_RING/FYVE/PHD"/>
</dbReference>
<dbReference type="Gene3D" id="3.30.40.10">
    <property type="entry name" value="Zinc/RING finger domain, C3HC4 (zinc finger)"/>
    <property type="match status" value="1"/>
</dbReference>
<evidence type="ECO:0000259" key="11">
    <source>
        <dbReference type="PROSITE" id="PS50089"/>
    </source>
</evidence>
<dbReference type="InterPro" id="IPR046450">
    <property type="entry name" value="PA_dom_sf"/>
</dbReference>